<reference evidence="3 4" key="1">
    <citation type="submission" date="2021-01" db="EMBL/GenBank/DDBJ databases">
        <title>Whole genome shotgun sequence of Actinoplanes deccanensis NBRC 13994.</title>
        <authorList>
            <person name="Komaki H."/>
            <person name="Tamura T."/>
        </authorList>
    </citation>
    <scope>NUCLEOTIDE SEQUENCE [LARGE SCALE GENOMIC DNA]</scope>
    <source>
        <strain evidence="3 4">NBRC 13994</strain>
    </source>
</reference>
<dbReference type="Gene3D" id="1.10.1660.10">
    <property type="match status" value="1"/>
</dbReference>
<dbReference type="CDD" id="cd01282">
    <property type="entry name" value="HTH_MerR-like_sg3"/>
    <property type="match status" value="1"/>
</dbReference>
<dbReference type="InterPro" id="IPR000551">
    <property type="entry name" value="MerR-type_HTH_dom"/>
</dbReference>
<proteinExistence type="predicted"/>
<dbReference type="InterPro" id="IPR009061">
    <property type="entry name" value="DNA-bd_dom_put_sf"/>
</dbReference>
<dbReference type="SUPFAM" id="SSF46955">
    <property type="entry name" value="Putative DNA-binding domain"/>
    <property type="match status" value="1"/>
</dbReference>
<evidence type="ECO:0000256" key="1">
    <source>
        <dbReference type="ARBA" id="ARBA00023125"/>
    </source>
</evidence>
<evidence type="ECO:0000259" key="2">
    <source>
        <dbReference type="PROSITE" id="PS50937"/>
    </source>
</evidence>
<gene>
    <name evidence="3" type="ORF">Ade02nite_36500</name>
</gene>
<dbReference type="SMART" id="SM00422">
    <property type="entry name" value="HTH_MERR"/>
    <property type="match status" value="1"/>
</dbReference>
<dbReference type="PANTHER" id="PTHR30204:SF97">
    <property type="entry name" value="MERR FAMILY REGULATORY PROTEIN"/>
    <property type="match status" value="1"/>
</dbReference>
<sequence length="114" mass="12589">MRIGDLSAATGASPRSLRYYEDQGLLTSSRSGGGQRHYPETAVERVRLIQSLLSAGLNSATIQDVLPCINNEAIRTPWLAERLTAELERVEAQIEDLHRTRAILAGLVEQYRVG</sequence>
<organism evidence="3 4">
    <name type="scientific">Paractinoplanes deccanensis</name>
    <dbReference type="NCBI Taxonomy" id="113561"/>
    <lineage>
        <taxon>Bacteria</taxon>
        <taxon>Bacillati</taxon>
        <taxon>Actinomycetota</taxon>
        <taxon>Actinomycetes</taxon>
        <taxon>Micromonosporales</taxon>
        <taxon>Micromonosporaceae</taxon>
        <taxon>Paractinoplanes</taxon>
    </lineage>
</organism>
<dbReference type="Pfam" id="PF13411">
    <property type="entry name" value="MerR_1"/>
    <property type="match status" value="1"/>
</dbReference>
<name>A0ABQ3Y4S7_9ACTN</name>
<evidence type="ECO:0000313" key="4">
    <source>
        <dbReference type="Proteomes" id="UP000609879"/>
    </source>
</evidence>
<evidence type="ECO:0000313" key="3">
    <source>
        <dbReference type="EMBL" id="GID75009.1"/>
    </source>
</evidence>
<dbReference type="PANTHER" id="PTHR30204">
    <property type="entry name" value="REDOX-CYCLING DRUG-SENSING TRANSCRIPTIONAL ACTIVATOR SOXR"/>
    <property type="match status" value="1"/>
</dbReference>
<keyword evidence="4" id="KW-1185">Reference proteome</keyword>
<protein>
    <submittedName>
        <fullName evidence="3">MerR family transcriptional regulator</fullName>
    </submittedName>
</protein>
<feature type="domain" description="HTH merR-type" evidence="2">
    <location>
        <begin position="1"/>
        <end position="68"/>
    </location>
</feature>
<comment type="caution">
    <text evidence="3">The sequence shown here is derived from an EMBL/GenBank/DDBJ whole genome shotgun (WGS) entry which is preliminary data.</text>
</comment>
<dbReference type="InterPro" id="IPR047057">
    <property type="entry name" value="MerR_fam"/>
</dbReference>
<dbReference type="PROSITE" id="PS50937">
    <property type="entry name" value="HTH_MERR_2"/>
    <property type="match status" value="1"/>
</dbReference>
<accession>A0ABQ3Y4S7</accession>
<dbReference type="Proteomes" id="UP000609879">
    <property type="component" value="Unassembled WGS sequence"/>
</dbReference>
<dbReference type="RefSeq" id="WP_203764488.1">
    <property type="nucleotide sequence ID" value="NZ_BAAABO010000036.1"/>
</dbReference>
<keyword evidence="1" id="KW-0238">DNA-binding</keyword>
<dbReference type="PRINTS" id="PR00040">
    <property type="entry name" value="HTHMERR"/>
</dbReference>
<dbReference type="EMBL" id="BOMI01000067">
    <property type="protein sequence ID" value="GID75009.1"/>
    <property type="molecule type" value="Genomic_DNA"/>
</dbReference>